<evidence type="ECO:0000313" key="1">
    <source>
        <dbReference type="EMBL" id="GBP93916.1"/>
    </source>
</evidence>
<dbReference type="AlphaFoldDB" id="A0A4C1ZZN0"/>
<protein>
    <submittedName>
        <fullName evidence="1">Uncharacterized protein</fullName>
    </submittedName>
</protein>
<keyword evidence="2" id="KW-1185">Reference proteome</keyword>
<gene>
    <name evidence="1" type="ORF">EVAR_95562_1</name>
</gene>
<reference evidence="1 2" key="1">
    <citation type="journal article" date="2019" name="Commun. Biol.">
        <title>The bagworm genome reveals a unique fibroin gene that provides high tensile strength.</title>
        <authorList>
            <person name="Kono N."/>
            <person name="Nakamura H."/>
            <person name="Ohtoshi R."/>
            <person name="Tomita M."/>
            <person name="Numata K."/>
            <person name="Arakawa K."/>
        </authorList>
    </citation>
    <scope>NUCLEOTIDE SEQUENCE [LARGE SCALE GENOMIC DNA]</scope>
</reference>
<dbReference type="EMBL" id="BGZK01002435">
    <property type="protein sequence ID" value="GBP93916.1"/>
    <property type="molecule type" value="Genomic_DNA"/>
</dbReference>
<accession>A0A4C1ZZN0</accession>
<dbReference type="Proteomes" id="UP000299102">
    <property type="component" value="Unassembled WGS sequence"/>
</dbReference>
<comment type="caution">
    <text evidence="1">The sequence shown here is derived from an EMBL/GenBank/DDBJ whole genome shotgun (WGS) entry which is preliminary data.</text>
</comment>
<sequence length="120" mass="13763">MSKLLEEREFLDDVRGISVKCVRNERIVMLGDFNGWVDAQRDGYEKVSANLEIKEHSVRVRQGCIASPWPFNVFGDTCLYDLKEFECGLRMNEQSVKSIKCFLNADDQVILAPLVCGCRR</sequence>
<name>A0A4C1ZZN0_EUMVA</name>
<dbReference type="OrthoDB" id="8775810at2759"/>
<organism evidence="1 2">
    <name type="scientific">Eumeta variegata</name>
    <name type="common">Bagworm moth</name>
    <name type="synonym">Eumeta japonica</name>
    <dbReference type="NCBI Taxonomy" id="151549"/>
    <lineage>
        <taxon>Eukaryota</taxon>
        <taxon>Metazoa</taxon>
        <taxon>Ecdysozoa</taxon>
        <taxon>Arthropoda</taxon>
        <taxon>Hexapoda</taxon>
        <taxon>Insecta</taxon>
        <taxon>Pterygota</taxon>
        <taxon>Neoptera</taxon>
        <taxon>Endopterygota</taxon>
        <taxon>Lepidoptera</taxon>
        <taxon>Glossata</taxon>
        <taxon>Ditrysia</taxon>
        <taxon>Tineoidea</taxon>
        <taxon>Psychidae</taxon>
        <taxon>Oiketicinae</taxon>
        <taxon>Eumeta</taxon>
    </lineage>
</organism>
<proteinExistence type="predicted"/>
<evidence type="ECO:0000313" key="2">
    <source>
        <dbReference type="Proteomes" id="UP000299102"/>
    </source>
</evidence>